<dbReference type="RefSeq" id="WP_303663056.1">
    <property type="nucleotide sequence ID" value="NZ_DLUI01000106.1"/>
</dbReference>
<reference evidence="2 3" key="1">
    <citation type="journal article" date="2017" name="Front. Microbiol.">
        <title>Comparative Genomic Analysis of the Class Epsilonproteobacteria and Proposed Reclassification to Epsilonbacteraeota (phyl. nov.).</title>
        <authorList>
            <person name="Waite D.W."/>
            <person name="Vanwonterghem I."/>
            <person name="Rinke C."/>
            <person name="Parks D.H."/>
            <person name="Zhang Y."/>
            <person name="Takai K."/>
            <person name="Sievert S.M."/>
            <person name="Simon J."/>
            <person name="Campbell B.J."/>
            <person name="Hanson T.E."/>
            <person name="Woyke T."/>
            <person name="Klotz M.G."/>
            <person name="Hugenholtz P."/>
        </authorList>
    </citation>
    <scope>NUCLEOTIDE SEQUENCE [LARGE SCALE GENOMIC DNA]</scope>
    <source>
        <strain evidence="2">UBA12443</strain>
    </source>
</reference>
<dbReference type="InterPro" id="IPR013655">
    <property type="entry name" value="PAS_fold_3"/>
</dbReference>
<dbReference type="PROSITE" id="PS50112">
    <property type="entry name" value="PAS"/>
    <property type="match status" value="1"/>
</dbReference>
<accession>A0A2D3WIN2</accession>
<dbReference type="Pfam" id="PF08447">
    <property type="entry name" value="PAS_3"/>
    <property type="match status" value="1"/>
</dbReference>
<sequence length="154" mass="18082">MQRPTPTDVEVKFEGGNMITETDLHGKITYVNRLFIQMSGYEKEELIGKPHSLIRHPDMPQCCFKSMWESVERGYPWEGYVKNLRKDGAFYWVVVTVTPKYDEKGTLCGYIAVRKPPGELTLQEIKRKYTEMMKEEVCRKEGSEYFSEALERMH</sequence>
<dbReference type="SUPFAM" id="SSF55785">
    <property type="entry name" value="PYP-like sensor domain (PAS domain)"/>
    <property type="match status" value="1"/>
</dbReference>
<protein>
    <submittedName>
        <fullName evidence="2">Aerotaxis receptor Aer</fullName>
    </submittedName>
</protein>
<gene>
    <name evidence="2" type="ORF">CFH83_07535</name>
</gene>
<dbReference type="AlphaFoldDB" id="A0A2D3WIN2"/>
<evidence type="ECO:0000313" key="2">
    <source>
        <dbReference type="EMBL" id="DAB38136.1"/>
    </source>
</evidence>
<proteinExistence type="predicted"/>
<dbReference type="CDD" id="cd00130">
    <property type="entry name" value="PAS"/>
    <property type="match status" value="1"/>
</dbReference>
<evidence type="ECO:0000313" key="3">
    <source>
        <dbReference type="Proteomes" id="UP000228859"/>
    </source>
</evidence>
<comment type="caution">
    <text evidence="2">The sequence shown here is derived from an EMBL/GenBank/DDBJ whole genome shotgun (WGS) entry which is preliminary data.</text>
</comment>
<dbReference type="Gene3D" id="3.30.450.20">
    <property type="entry name" value="PAS domain"/>
    <property type="match status" value="1"/>
</dbReference>
<dbReference type="NCBIfam" id="TIGR00229">
    <property type="entry name" value="sensory_box"/>
    <property type="match status" value="1"/>
</dbReference>
<dbReference type="InterPro" id="IPR035965">
    <property type="entry name" value="PAS-like_dom_sf"/>
</dbReference>
<evidence type="ECO:0000259" key="1">
    <source>
        <dbReference type="PROSITE" id="PS50112"/>
    </source>
</evidence>
<dbReference type="InterPro" id="IPR000014">
    <property type="entry name" value="PAS"/>
</dbReference>
<keyword evidence="2" id="KW-0675">Receptor</keyword>
<organism evidence="2 3">
    <name type="scientific">Sulfuricurvum kujiense</name>
    <dbReference type="NCBI Taxonomy" id="148813"/>
    <lineage>
        <taxon>Bacteria</taxon>
        <taxon>Pseudomonadati</taxon>
        <taxon>Campylobacterota</taxon>
        <taxon>Epsilonproteobacteria</taxon>
        <taxon>Campylobacterales</taxon>
        <taxon>Sulfurimonadaceae</taxon>
        <taxon>Sulfuricurvum</taxon>
    </lineage>
</organism>
<dbReference type="Proteomes" id="UP000228859">
    <property type="component" value="Unassembled WGS sequence"/>
</dbReference>
<name>A0A2D3WIN2_9BACT</name>
<dbReference type="EMBL" id="DLUI01000106">
    <property type="protein sequence ID" value="DAB38136.1"/>
    <property type="molecule type" value="Genomic_DNA"/>
</dbReference>
<feature type="domain" description="PAS" evidence="1">
    <location>
        <begin position="23"/>
        <end position="58"/>
    </location>
</feature>